<gene>
    <name evidence="1" type="ORF">NO2_1184</name>
</gene>
<dbReference type="EMBL" id="BGZO01000039">
    <property type="protein sequence ID" value="GBR76671.1"/>
    <property type="molecule type" value="Genomic_DNA"/>
</dbReference>
<evidence type="ECO:0000313" key="2">
    <source>
        <dbReference type="Proteomes" id="UP000275925"/>
    </source>
</evidence>
<keyword evidence="2" id="KW-1185">Reference proteome</keyword>
<sequence>MRKFLVILLISALGLTAAKPVSYFSPRRTAMGGAGVAVVDKENSYFYNPAHAAEIQQSWHLPALLLIPNSFAYSDNASIVFNKALHNDGDDNTVKTFRKIVPSQLGLGGSYSTGLVFTPHFTPSSNIGSFAVGGYGNAQMSAEILNRLSPRFDLMGRADGVVSLAYARTVPLEEWLPDPDNFIFKDLQAGVAIKNIYRTSLYNPNEDSEVLSLEVLNLLGEDATYSGLNARFGSGLGFDLGVQSRLNLFGATANIAVVLNNVATVIQGKQYGPNIFTSAKGLSELDEDEPWTEESRYKQKIPLTATLGLAVEASPFANPPLQPAPDTADDLPFFSQTFKYTYLVLNCVLPRAVYAADFDIISPEKSGLKRLHLGLEQAYLNDFLRLQLGLNQGYPTIGLAADLFGWYRLGGLYYTEELGAEAGQNPSSFYVLYSSWVF</sequence>
<accession>A0A388THP8</accession>
<dbReference type="AlphaFoldDB" id="A0A388THP8"/>
<evidence type="ECO:0000313" key="1">
    <source>
        <dbReference type="EMBL" id="GBR76671.1"/>
    </source>
</evidence>
<proteinExistence type="predicted"/>
<dbReference type="Gene3D" id="2.40.160.60">
    <property type="entry name" value="Outer membrane protein transport protein (OMPP1/FadL/TodX)"/>
    <property type="match status" value="1"/>
</dbReference>
<dbReference type="Proteomes" id="UP000275925">
    <property type="component" value="Unassembled WGS sequence"/>
</dbReference>
<organism evidence="1 2">
    <name type="scientific">Candidatus Termititenax persephonae</name>
    <dbReference type="NCBI Taxonomy" id="2218525"/>
    <lineage>
        <taxon>Bacteria</taxon>
        <taxon>Bacillati</taxon>
        <taxon>Candidatus Margulisiibacteriota</taxon>
        <taxon>Candidatus Termititenacia</taxon>
        <taxon>Candidatus Termititenacales</taxon>
        <taxon>Candidatus Termititenacaceae</taxon>
        <taxon>Candidatus Termititenax</taxon>
    </lineage>
</organism>
<reference evidence="1 2" key="1">
    <citation type="journal article" date="2019" name="ISME J.">
        <title>Genome analyses of uncultured TG2/ZB3 bacteria in 'Margulisbacteria' specifically attached to ectosymbiotic spirochetes of protists in the termite gut.</title>
        <authorList>
            <person name="Utami Y.D."/>
            <person name="Kuwahara H."/>
            <person name="Igai K."/>
            <person name="Murakami T."/>
            <person name="Sugaya K."/>
            <person name="Morikawa T."/>
            <person name="Nagura Y."/>
            <person name="Yuki M."/>
            <person name="Deevong P."/>
            <person name="Inoue T."/>
            <person name="Kihara K."/>
            <person name="Lo N."/>
            <person name="Yamada A."/>
            <person name="Ohkuma M."/>
            <person name="Hongoh Y."/>
        </authorList>
    </citation>
    <scope>NUCLEOTIDE SEQUENCE [LARGE SCALE GENOMIC DNA]</scope>
    <source>
        <strain evidence="1">NkOx7-02</strain>
    </source>
</reference>
<name>A0A388THP8_9BACT</name>
<protein>
    <submittedName>
        <fullName evidence="1">Signal transduction protein</fullName>
    </submittedName>
</protein>
<comment type="caution">
    <text evidence="1">The sequence shown here is derived from an EMBL/GenBank/DDBJ whole genome shotgun (WGS) entry which is preliminary data.</text>
</comment>